<organism evidence="1 2">
    <name type="scientific">Chamaesiphon minutus (strain ATCC 27169 / PCC 6605)</name>
    <dbReference type="NCBI Taxonomy" id="1173020"/>
    <lineage>
        <taxon>Bacteria</taxon>
        <taxon>Bacillati</taxon>
        <taxon>Cyanobacteriota</taxon>
        <taxon>Cyanophyceae</taxon>
        <taxon>Gomontiellales</taxon>
        <taxon>Chamaesiphonaceae</taxon>
        <taxon>Chamaesiphon</taxon>
    </lineage>
</organism>
<dbReference type="KEGG" id="cmp:Cha6605_1259"/>
<dbReference type="Pfam" id="PF04255">
    <property type="entry name" value="DUF433"/>
    <property type="match status" value="1"/>
</dbReference>
<dbReference type="eggNOG" id="COG2442">
    <property type="taxonomic scope" value="Bacteria"/>
</dbReference>
<dbReference type="InterPro" id="IPR007367">
    <property type="entry name" value="DUF433"/>
</dbReference>
<dbReference type="STRING" id="1173020.Cha6605_1259"/>
<dbReference type="OrthoDB" id="427442at2"/>
<dbReference type="InterPro" id="IPR036388">
    <property type="entry name" value="WH-like_DNA-bd_sf"/>
</dbReference>
<accession>K9UCB0</accession>
<evidence type="ECO:0008006" key="3">
    <source>
        <dbReference type="Google" id="ProtNLM"/>
    </source>
</evidence>
<reference evidence="1 2" key="1">
    <citation type="submission" date="2012-05" db="EMBL/GenBank/DDBJ databases">
        <title>Finished chromosome of genome of Chamaesiphon sp. PCC 6605.</title>
        <authorList>
            <consortium name="US DOE Joint Genome Institute"/>
            <person name="Gugger M."/>
            <person name="Coursin T."/>
            <person name="Rippka R."/>
            <person name="Tandeau De Marsac N."/>
            <person name="Huntemann M."/>
            <person name="Wei C.-L."/>
            <person name="Han J."/>
            <person name="Detter J.C."/>
            <person name="Han C."/>
            <person name="Tapia R."/>
            <person name="Chen A."/>
            <person name="Kyrpides N."/>
            <person name="Mavromatis K."/>
            <person name="Markowitz V."/>
            <person name="Szeto E."/>
            <person name="Ivanova N."/>
            <person name="Pagani I."/>
            <person name="Pati A."/>
            <person name="Goodwin L."/>
            <person name="Nordberg H.P."/>
            <person name="Cantor M.N."/>
            <person name="Hua S.X."/>
            <person name="Woyke T."/>
            <person name="Kerfeld C.A."/>
        </authorList>
    </citation>
    <scope>NUCLEOTIDE SEQUENCE [LARGE SCALE GENOMIC DNA]</scope>
    <source>
        <strain evidence="2">ATCC 27169 / PCC 6605</strain>
    </source>
</reference>
<dbReference type="PANTHER" id="PTHR34849">
    <property type="entry name" value="SSL5025 PROTEIN"/>
    <property type="match status" value="1"/>
</dbReference>
<dbReference type="HOGENOM" id="CLU_144106_0_0_3"/>
<keyword evidence="2" id="KW-1185">Reference proteome</keyword>
<dbReference type="Proteomes" id="UP000010366">
    <property type="component" value="Chromosome"/>
</dbReference>
<proteinExistence type="predicted"/>
<dbReference type="EMBL" id="CP003600">
    <property type="protein sequence ID" value="AFY92465.1"/>
    <property type="molecule type" value="Genomic_DNA"/>
</dbReference>
<protein>
    <recommendedName>
        <fullName evidence="3">DUF433 domain-containing protein</fullName>
    </recommendedName>
</protein>
<dbReference type="InterPro" id="IPR009057">
    <property type="entry name" value="Homeodomain-like_sf"/>
</dbReference>
<dbReference type="Gene3D" id="1.10.10.10">
    <property type="entry name" value="Winged helix-like DNA-binding domain superfamily/Winged helix DNA-binding domain"/>
    <property type="match status" value="1"/>
</dbReference>
<dbReference type="SUPFAM" id="SSF46689">
    <property type="entry name" value="Homeodomain-like"/>
    <property type="match status" value="1"/>
</dbReference>
<dbReference type="RefSeq" id="WP_015158649.1">
    <property type="nucleotide sequence ID" value="NC_019697.1"/>
</dbReference>
<evidence type="ECO:0000313" key="1">
    <source>
        <dbReference type="EMBL" id="AFY92465.1"/>
    </source>
</evidence>
<name>K9UCB0_CHAP6</name>
<sequence length="110" mass="12402">MNTKLVESLVQMIEALPSEDYLLLQGQLTDRNIQKTEGVCGGYARIRNTRIPVWTIVSLHNQGADEAELLRNFPSLTLFDLAATRAYYATHRAEIDRLIASHDEEDLTNG</sequence>
<gene>
    <name evidence="1" type="ORF">Cha6605_1259</name>
</gene>
<dbReference type="PANTHER" id="PTHR34849:SF4">
    <property type="entry name" value="SLR1209 PROTEIN"/>
    <property type="match status" value="1"/>
</dbReference>
<evidence type="ECO:0000313" key="2">
    <source>
        <dbReference type="Proteomes" id="UP000010366"/>
    </source>
</evidence>
<dbReference type="AlphaFoldDB" id="K9UCB0"/>